<proteinExistence type="predicted"/>
<dbReference type="RefSeq" id="WP_105338868.1">
    <property type="nucleotide sequence ID" value="NZ_PUHZ01000025.1"/>
</dbReference>
<evidence type="ECO:0000313" key="3">
    <source>
        <dbReference type="Proteomes" id="UP000237819"/>
    </source>
</evidence>
<dbReference type="OrthoDB" id="292612at2"/>
<protein>
    <submittedName>
        <fullName evidence="2">Uncharacterized protein</fullName>
    </submittedName>
</protein>
<evidence type="ECO:0000313" key="2">
    <source>
        <dbReference type="EMBL" id="PQO42287.1"/>
    </source>
</evidence>
<name>A0A2S8GCW1_9BACT</name>
<dbReference type="Proteomes" id="UP000237819">
    <property type="component" value="Unassembled WGS sequence"/>
</dbReference>
<reference evidence="2 3" key="1">
    <citation type="submission" date="2018-02" db="EMBL/GenBank/DDBJ databases">
        <title>Comparative genomes isolates from brazilian mangrove.</title>
        <authorList>
            <person name="Araujo J.E."/>
            <person name="Taketani R.G."/>
            <person name="Silva M.C.P."/>
            <person name="Loureco M.V."/>
            <person name="Andreote F.D."/>
        </authorList>
    </citation>
    <scope>NUCLEOTIDE SEQUENCE [LARGE SCALE GENOMIC DNA]</scope>
    <source>
        <strain evidence="2 3">Nap-Phe MGV</strain>
    </source>
</reference>
<evidence type="ECO:0000256" key="1">
    <source>
        <dbReference type="SAM" id="SignalP"/>
    </source>
</evidence>
<keyword evidence="1" id="KW-0732">Signal</keyword>
<gene>
    <name evidence="2" type="ORF">C5Y93_28515</name>
</gene>
<dbReference type="AlphaFoldDB" id="A0A2S8GCW1"/>
<feature type="signal peptide" evidence="1">
    <location>
        <begin position="1"/>
        <end position="22"/>
    </location>
</feature>
<comment type="caution">
    <text evidence="2">The sequence shown here is derived from an EMBL/GenBank/DDBJ whole genome shotgun (WGS) entry which is preliminary data.</text>
</comment>
<organism evidence="2 3">
    <name type="scientific">Blastopirellula marina</name>
    <dbReference type="NCBI Taxonomy" id="124"/>
    <lineage>
        <taxon>Bacteria</taxon>
        <taxon>Pseudomonadati</taxon>
        <taxon>Planctomycetota</taxon>
        <taxon>Planctomycetia</taxon>
        <taxon>Pirellulales</taxon>
        <taxon>Pirellulaceae</taxon>
        <taxon>Blastopirellula</taxon>
    </lineage>
</organism>
<accession>A0A2S8GCW1</accession>
<sequence>MRTPTLAFATTVLLATASLASADPKEEAAAAPPQDITPAVPLQEAVPAMEIEKIRQQLGPEFSIESEELDISFDRVKETAETRAHAPVAGPHGSNNMDNELRELAEGTRQQARHLEELAARAEVEMQYTLADNLRELARQKWQIARILAVGSDDLTKPVALPGSQVTLPTPYASTTPPPASFTPIISAPGTIFPASLTAPAVR</sequence>
<dbReference type="EMBL" id="PUHZ01000025">
    <property type="protein sequence ID" value="PQO42287.1"/>
    <property type="molecule type" value="Genomic_DNA"/>
</dbReference>
<feature type="chain" id="PRO_5015423203" evidence="1">
    <location>
        <begin position="23"/>
        <end position="203"/>
    </location>
</feature>